<dbReference type="GO" id="GO:0008233">
    <property type="term" value="F:peptidase activity"/>
    <property type="evidence" value="ECO:0007669"/>
    <property type="project" value="UniProtKB-KW"/>
</dbReference>
<dbReference type="KEGG" id="minf:MESINF_2222"/>
<keyword evidence="2" id="KW-0378">Hydrolase</keyword>
<dbReference type="SUPFAM" id="SSF54001">
    <property type="entry name" value="Cysteine proteinases"/>
    <property type="match status" value="1"/>
</dbReference>
<dbReference type="PANTHER" id="PTHR38339:SF1">
    <property type="entry name" value="TRANSGLUTAMINASE-LIKE DOMAIN-CONTAINING PROTEIN"/>
    <property type="match status" value="1"/>
</dbReference>
<feature type="domain" description="Transglutaminase-like" evidence="1">
    <location>
        <begin position="312"/>
        <end position="373"/>
    </location>
</feature>
<evidence type="ECO:0000313" key="3">
    <source>
        <dbReference type="Proteomes" id="UP000250796"/>
    </source>
</evidence>
<dbReference type="InterPro" id="IPR038765">
    <property type="entry name" value="Papain-like_cys_pep_sf"/>
</dbReference>
<evidence type="ECO:0000259" key="1">
    <source>
        <dbReference type="SMART" id="SM00460"/>
    </source>
</evidence>
<accession>A0A7Z7PRN8</accession>
<dbReference type="RefSeq" id="WP_169699787.1">
    <property type="nucleotide sequence ID" value="NZ_LS974202.1"/>
</dbReference>
<dbReference type="SMART" id="SM00460">
    <property type="entry name" value="TGc"/>
    <property type="match status" value="1"/>
</dbReference>
<sequence length="449" mass="52392">MEFLSVPLPEKIVSYESEGAFEKATREIDFQLSLSLPSMLRERLLWERERLRRIRDNYIFTVDRAFEILDSELSDFTRGEFDELKKGGYLDFMVIDGEEFYEKRFDKNMLFARNEYEKRLKEKDTDRDKKKELLQTQIDRLISERVPATFRIRARSSINARVPVGDKGEYLKCWLPIARPGDQVANVKILGTSQKKYFLAPSDAPQRTIYMEAPVGEVNFSVEFEYEISEISTSIDPFSIRPVDSARFHNYLCEQAPHILFTPFLKNLASEIAGNERNPYYIAKSFYDWICDNIRYSFMSEYALYGNLSEFAASNMRGDCGLKALLFMTLCRIKGIPSRWQSGWYATPVGASPHDWAFFWIEPYGWVPVDGSFGGARKDIPAYREFYFGNLDAYRMVANSAFMAPLTPPKRFYRFDPYDNQTGEIETNLRPIRSGEKEHALEILDFERI</sequence>
<dbReference type="AlphaFoldDB" id="A0A7Z7PRN8"/>
<reference evidence="2 3" key="1">
    <citation type="submission" date="2017-01" db="EMBL/GenBank/DDBJ databases">
        <authorList>
            <person name="Erauso G."/>
        </authorList>
    </citation>
    <scope>NUCLEOTIDE SEQUENCE [LARGE SCALE GENOMIC DNA]</scope>
    <source>
        <strain evidence="2">MESINF1</strain>
    </source>
</reference>
<dbReference type="EMBL" id="LS974202">
    <property type="protein sequence ID" value="SSC13662.1"/>
    <property type="molecule type" value="Genomic_DNA"/>
</dbReference>
<evidence type="ECO:0000313" key="2">
    <source>
        <dbReference type="EMBL" id="SSC13662.1"/>
    </source>
</evidence>
<keyword evidence="2" id="KW-0645">Protease</keyword>
<gene>
    <name evidence="2" type="ORF">MESINF_2222</name>
</gene>
<name>A0A7Z7PRN8_9BACT</name>
<dbReference type="InterPro" id="IPR002931">
    <property type="entry name" value="Transglutaminase-like"/>
</dbReference>
<dbReference type="PANTHER" id="PTHR38339">
    <property type="entry name" value="TRANSGLUTAMINASE DOMAIN PROTEIN"/>
    <property type="match status" value="1"/>
</dbReference>
<keyword evidence="3" id="KW-1185">Reference proteome</keyword>
<dbReference type="GO" id="GO:0006508">
    <property type="term" value="P:proteolysis"/>
    <property type="evidence" value="ECO:0007669"/>
    <property type="project" value="UniProtKB-KW"/>
</dbReference>
<proteinExistence type="predicted"/>
<organism evidence="2 3">
    <name type="scientific">Mesotoga infera</name>
    <dbReference type="NCBI Taxonomy" id="1236046"/>
    <lineage>
        <taxon>Bacteria</taxon>
        <taxon>Thermotogati</taxon>
        <taxon>Thermotogota</taxon>
        <taxon>Thermotogae</taxon>
        <taxon>Kosmotogales</taxon>
        <taxon>Kosmotogaceae</taxon>
        <taxon>Mesotoga</taxon>
    </lineage>
</organism>
<protein>
    <submittedName>
        <fullName evidence="2">Transglutaminase-like enzyme, predicted cysteine protease</fullName>
    </submittedName>
</protein>
<dbReference type="Gene3D" id="3.10.620.30">
    <property type="match status" value="1"/>
</dbReference>
<dbReference type="Pfam" id="PF01841">
    <property type="entry name" value="Transglut_core"/>
    <property type="match status" value="1"/>
</dbReference>
<dbReference type="Proteomes" id="UP000250796">
    <property type="component" value="Chromosome MESINF"/>
</dbReference>